<reference evidence="18" key="1">
    <citation type="submission" date="2017-09" db="EMBL/GenBank/DDBJ databases">
        <title>Depth-based differentiation of microbial function through sediment-hosted aquifers and enrichment of novel symbionts in the deep terrestrial subsurface.</title>
        <authorList>
            <person name="Probst A.J."/>
            <person name="Ladd B."/>
            <person name="Jarett J.K."/>
            <person name="Geller-Mcgrath D.E."/>
            <person name="Sieber C.M.K."/>
            <person name="Emerson J.B."/>
            <person name="Anantharaman K."/>
            <person name="Thomas B.C."/>
            <person name="Malmstrom R."/>
            <person name="Stieglmeier M."/>
            <person name="Klingl A."/>
            <person name="Woyke T."/>
            <person name="Ryan C.M."/>
            <person name="Banfield J.F."/>
        </authorList>
    </citation>
    <scope>NUCLEOTIDE SEQUENCE [LARGE SCALE GENOMIC DNA]</scope>
</reference>
<dbReference type="InterPro" id="IPR036968">
    <property type="entry name" value="Enolpyruvate_Tfrase_sf"/>
</dbReference>
<evidence type="ECO:0000256" key="9">
    <source>
        <dbReference type="ARBA" id="ARBA00023316"/>
    </source>
</evidence>
<evidence type="ECO:0000256" key="4">
    <source>
        <dbReference type="ARBA" id="ARBA00022618"/>
    </source>
</evidence>
<dbReference type="AlphaFoldDB" id="A0A2M6XDQ7"/>
<comment type="subcellular location">
    <subcellularLocation>
        <location evidence="1">Cytoplasm</location>
    </subcellularLocation>
</comment>
<dbReference type="NCBIfam" id="NF006873">
    <property type="entry name" value="PRK09369.1"/>
    <property type="match status" value="1"/>
</dbReference>
<dbReference type="Pfam" id="PF00275">
    <property type="entry name" value="EPSP_synthase"/>
    <property type="match status" value="1"/>
</dbReference>
<keyword evidence="6" id="KW-0133">Cell shape</keyword>
<dbReference type="EMBL" id="PEYO01000006">
    <property type="protein sequence ID" value="PIU03798.1"/>
    <property type="molecule type" value="Genomic_DNA"/>
</dbReference>
<dbReference type="GO" id="GO:0008360">
    <property type="term" value="P:regulation of cell shape"/>
    <property type="evidence" value="ECO:0007669"/>
    <property type="project" value="UniProtKB-KW"/>
</dbReference>
<comment type="caution">
    <text evidence="17">The sequence shown here is derived from an EMBL/GenBank/DDBJ whole genome shotgun (WGS) entry which is preliminary data.</text>
</comment>
<evidence type="ECO:0000256" key="15">
    <source>
        <dbReference type="ARBA" id="ARBA00047527"/>
    </source>
</evidence>
<dbReference type="InterPro" id="IPR050068">
    <property type="entry name" value="MurA_subfamily"/>
</dbReference>
<evidence type="ECO:0000256" key="11">
    <source>
        <dbReference type="ARBA" id="ARBA00039108"/>
    </source>
</evidence>
<dbReference type="SUPFAM" id="SSF55205">
    <property type="entry name" value="EPT/RTPC-like"/>
    <property type="match status" value="1"/>
</dbReference>
<evidence type="ECO:0000256" key="13">
    <source>
        <dbReference type="ARBA" id="ARBA00042443"/>
    </source>
</evidence>
<evidence type="ECO:0000256" key="5">
    <source>
        <dbReference type="ARBA" id="ARBA00022679"/>
    </source>
</evidence>
<proteinExistence type="inferred from homology"/>
<dbReference type="PANTHER" id="PTHR43783">
    <property type="entry name" value="UDP-N-ACETYLGLUCOSAMINE 1-CARBOXYVINYLTRANSFERASE"/>
    <property type="match status" value="1"/>
</dbReference>
<evidence type="ECO:0000256" key="14">
    <source>
        <dbReference type="ARBA" id="ARBA00042842"/>
    </source>
</evidence>
<name>A0A2M6XDQ7_9BACT</name>
<dbReference type="PANTHER" id="PTHR43783:SF1">
    <property type="entry name" value="UDP-N-ACETYLGLUCOSAMINE 1-CARBOXYVINYLTRANSFERASE"/>
    <property type="match status" value="1"/>
</dbReference>
<evidence type="ECO:0000256" key="3">
    <source>
        <dbReference type="ARBA" id="ARBA00022490"/>
    </source>
</evidence>
<evidence type="ECO:0000313" key="18">
    <source>
        <dbReference type="Proteomes" id="UP000228996"/>
    </source>
</evidence>
<dbReference type="GO" id="GO:0051301">
    <property type="term" value="P:cell division"/>
    <property type="evidence" value="ECO:0007669"/>
    <property type="project" value="UniProtKB-KW"/>
</dbReference>
<evidence type="ECO:0000313" key="17">
    <source>
        <dbReference type="EMBL" id="PIU03798.1"/>
    </source>
</evidence>
<keyword evidence="4" id="KW-0132">Cell division</keyword>
<keyword evidence="7" id="KW-0573">Peptidoglycan synthesis</keyword>
<dbReference type="Proteomes" id="UP000228996">
    <property type="component" value="Unassembled WGS sequence"/>
</dbReference>
<comment type="similarity">
    <text evidence="10">Belongs to the EPSP synthase family. MurA subfamily.</text>
</comment>
<evidence type="ECO:0000256" key="10">
    <source>
        <dbReference type="ARBA" id="ARBA00038367"/>
    </source>
</evidence>
<evidence type="ECO:0000256" key="8">
    <source>
        <dbReference type="ARBA" id="ARBA00023306"/>
    </source>
</evidence>
<evidence type="ECO:0000256" key="12">
    <source>
        <dbReference type="ARBA" id="ARBA00039754"/>
    </source>
</evidence>
<comment type="pathway">
    <text evidence="2">Cell wall biogenesis; peptidoglycan biosynthesis.</text>
</comment>
<evidence type="ECO:0000256" key="7">
    <source>
        <dbReference type="ARBA" id="ARBA00022984"/>
    </source>
</evidence>
<dbReference type="InterPro" id="IPR013792">
    <property type="entry name" value="RNA3'P_cycl/enolpyr_Trfase_a/b"/>
</dbReference>
<gene>
    <name evidence="17" type="ORF">COT44_01425</name>
</gene>
<dbReference type="GO" id="GO:0008760">
    <property type="term" value="F:UDP-N-acetylglucosamine 1-carboxyvinyltransferase activity"/>
    <property type="evidence" value="ECO:0007669"/>
    <property type="project" value="UniProtKB-EC"/>
</dbReference>
<feature type="domain" description="Enolpyruvate transferase" evidence="16">
    <location>
        <begin position="6"/>
        <end position="420"/>
    </location>
</feature>
<dbReference type="InterPro" id="IPR001986">
    <property type="entry name" value="Enolpyruvate_Tfrase_dom"/>
</dbReference>
<dbReference type="EC" id="2.5.1.7" evidence="11"/>
<dbReference type="GO" id="GO:0009252">
    <property type="term" value="P:peptidoglycan biosynthetic process"/>
    <property type="evidence" value="ECO:0007669"/>
    <property type="project" value="UniProtKB-KW"/>
</dbReference>
<keyword evidence="3" id="KW-0963">Cytoplasm</keyword>
<dbReference type="Gene3D" id="3.65.10.10">
    <property type="entry name" value="Enolpyruvate transferase domain"/>
    <property type="match status" value="2"/>
</dbReference>
<sequence length="430" mass="47045">MNVKVRGGQILSGEITPSGSKNSIVCLISASLLFDKPVTLKNIPEVTDVQKLITILESLGSKISWEKDKGVLSIDNSRISLNDLLKTNFADIRGTLLLWGPLLGRFGHVCFDTLPGGCTLGRRPLDAHYKAFSDLGVVINKNSETEIKMTAEKCRPATIWLSEMSPTVTENAIMLAVSIKGKTVIVGAASEPQVQDLCNFLNQSRADISGCGSSVLTVNGGKTLKAIEYEILLDHYEIATFLALGAATGGEVRVKNSIPDFFPAINNEFYKLGVEIEYEKNTAIVRAGQFKNDRVLPQQYPITVRSQPWPALPVDLLPVFIALSLATPNQHQFLFHNWMYESGLFWTSELIKFGANITMCDPHRVLVTSGNHLRGTTIEAPYIIRATVALVTAAMVAEGESTILNADTLYRGHAHFSDNLCRLGAVIEEI</sequence>
<keyword evidence="5 17" id="KW-0808">Transferase</keyword>
<keyword evidence="8" id="KW-0131">Cell cycle</keyword>
<accession>A0A2M6XDQ7</accession>
<keyword evidence="9" id="KW-0961">Cell wall biogenesis/degradation</keyword>
<evidence type="ECO:0000256" key="1">
    <source>
        <dbReference type="ARBA" id="ARBA00004496"/>
    </source>
</evidence>
<dbReference type="GO" id="GO:0005737">
    <property type="term" value="C:cytoplasm"/>
    <property type="evidence" value="ECO:0007669"/>
    <property type="project" value="UniProtKB-SubCell"/>
</dbReference>
<evidence type="ECO:0000256" key="2">
    <source>
        <dbReference type="ARBA" id="ARBA00004752"/>
    </source>
</evidence>
<protein>
    <recommendedName>
        <fullName evidence="12">UDP-N-acetylglucosamine 1-carboxyvinyltransferase</fullName>
        <ecNumber evidence="11">2.5.1.7</ecNumber>
    </recommendedName>
    <alternativeName>
        <fullName evidence="13">Enoylpyruvate transferase</fullName>
    </alternativeName>
    <alternativeName>
        <fullName evidence="14">UDP-N-acetylglucosamine enolpyruvyl transferase</fullName>
    </alternativeName>
</protein>
<comment type="catalytic activity">
    <reaction evidence="15">
        <text>phosphoenolpyruvate + UDP-N-acetyl-alpha-D-glucosamine = UDP-N-acetyl-3-O-(1-carboxyvinyl)-alpha-D-glucosamine + phosphate</text>
        <dbReference type="Rhea" id="RHEA:18681"/>
        <dbReference type="ChEBI" id="CHEBI:43474"/>
        <dbReference type="ChEBI" id="CHEBI:57705"/>
        <dbReference type="ChEBI" id="CHEBI:58702"/>
        <dbReference type="ChEBI" id="CHEBI:68483"/>
        <dbReference type="EC" id="2.5.1.7"/>
    </reaction>
</comment>
<evidence type="ECO:0000256" key="6">
    <source>
        <dbReference type="ARBA" id="ARBA00022960"/>
    </source>
</evidence>
<evidence type="ECO:0000259" key="16">
    <source>
        <dbReference type="Pfam" id="PF00275"/>
    </source>
</evidence>
<dbReference type="GO" id="GO:0071555">
    <property type="term" value="P:cell wall organization"/>
    <property type="evidence" value="ECO:0007669"/>
    <property type="project" value="UniProtKB-KW"/>
</dbReference>
<organism evidence="17 18">
    <name type="scientific">Candidatus Shapirobacteria bacterium CG08_land_8_20_14_0_20_39_18</name>
    <dbReference type="NCBI Taxonomy" id="1974883"/>
    <lineage>
        <taxon>Bacteria</taxon>
        <taxon>Candidatus Shapironibacteriota</taxon>
    </lineage>
</organism>